<name>A0ABW6UJ50_9ACTN</name>
<evidence type="ECO:0000313" key="1">
    <source>
        <dbReference type="EMBL" id="MFF4523456.1"/>
    </source>
</evidence>
<organism evidence="1 2">
    <name type="scientific">Streptomyces bluensis</name>
    <dbReference type="NCBI Taxonomy" id="33897"/>
    <lineage>
        <taxon>Bacteria</taxon>
        <taxon>Bacillati</taxon>
        <taxon>Actinomycetota</taxon>
        <taxon>Actinomycetes</taxon>
        <taxon>Kitasatosporales</taxon>
        <taxon>Streptomycetaceae</taxon>
        <taxon>Streptomyces</taxon>
    </lineage>
</organism>
<proteinExistence type="predicted"/>
<dbReference type="Proteomes" id="UP001602058">
    <property type="component" value="Unassembled WGS sequence"/>
</dbReference>
<dbReference type="EMBL" id="JBIAWJ010000009">
    <property type="protein sequence ID" value="MFF4523456.1"/>
    <property type="molecule type" value="Genomic_DNA"/>
</dbReference>
<comment type="caution">
    <text evidence="1">The sequence shown here is derived from an EMBL/GenBank/DDBJ whole genome shotgun (WGS) entry which is preliminary data.</text>
</comment>
<evidence type="ECO:0008006" key="3">
    <source>
        <dbReference type="Google" id="ProtNLM"/>
    </source>
</evidence>
<protein>
    <recommendedName>
        <fullName evidence="3">Minor tail protein</fullName>
    </recommendedName>
</protein>
<gene>
    <name evidence="1" type="ORF">ACFY1D_18840</name>
</gene>
<dbReference type="RefSeq" id="WP_387887832.1">
    <property type="nucleotide sequence ID" value="NZ_JBIAWJ010000009.1"/>
</dbReference>
<accession>A0ABW6UJ50</accession>
<sequence length="335" mass="35424">MTVRPAWLLPLGQTREDTRLAPVGTWTPQDEMRTRDGVIPGGIPFAATGAGAMSLQIGIGRAVVQGTNAQGAYPVAVDAPESVTFTDGNAQFDRIDSVIIRVYDGLFDESDNALARVEILVGQASATPTAQPLPPCSLRLWDVTVPAGASAGVGGIDWNSALTDRRRYTAAVGGIIPQGWGLSFTGAYEGQFRDAGGVLERWNATDSKWETYRPPERAVETISGGITTASGWSLQTFGARRRNGVVQIVGYWTRTGATLLANPNLTDTLVATLPTGWRPVLLVEAVASNGYGFGACAIGGDGLMTLRSWAGGGPTRNDNALEKDTNLRISATFVQ</sequence>
<keyword evidence="2" id="KW-1185">Reference proteome</keyword>
<evidence type="ECO:0000313" key="2">
    <source>
        <dbReference type="Proteomes" id="UP001602058"/>
    </source>
</evidence>
<reference evidence="1 2" key="1">
    <citation type="submission" date="2024-10" db="EMBL/GenBank/DDBJ databases">
        <title>The Natural Products Discovery Center: Release of the First 8490 Sequenced Strains for Exploring Actinobacteria Biosynthetic Diversity.</title>
        <authorList>
            <person name="Kalkreuter E."/>
            <person name="Kautsar S.A."/>
            <person name="Yang D."/>
            <person name="Bader C.D."/>
            <person name="Teijaro C.N."/>
            <person name="Fluegel L."/>
            <person name="Davis C.M."/>
            <person name="Simpson J.R."/>
            <person name="Lauterbach L."/>
            <person name="Steele A.D."/>
            <person name="Gui C."/>
            <person name="Meng S."/>
            <person name="Li G."/>
            <person name="Viehrig K."/>
            <person name="Ye F."/>
            <person name="Su P."/>
            <person name="Kiefer A.F."/>
            <person name="Nichols A."/>
            <person name="Cepeda A.J."/>
            <person name="Yan W."/>
            <person name="Fan B."/>
            <person name="Jiang Y."/>
            <person name="Adhikari A."/>
            <person name="Zheng C.-J."/>
            <person name="Schuster L."/>
            <person name="Cowan T.M."/>
            <person name="Smanski M.J."/>
            <person name="Chevrette M.G."/>
            <person name="De Carvalho L.P.S."/>
            <person name="Shen B."/>
        </authorList>
    </citation>
    <scope>NUCLEOTIDE SEQUENCE [LARGE SCALE GENOMIC DNA]</scope>
    <source>
        <strain evidence="1 2">NPDC001390</strain>
    </source>
</reference>